<dbReference type="RefSeq" id="XP_004339789.1">
    <property type="nucleotide sequence ID" value="XM_004339741.1"/>
</dbReference>
<dbReference type="Gene3D" id="3.40.50.620">
    <property type="entry name" value="HUPs"/>
    <property type="match status" value="1"/>
</dbReference>
<dbReference type="InterPro" id="IPR014729">
    <property type="entry name" value="Rossmann-like_a/b/a_fold"/>
</dbReference>
<organism evidence="2 3">
    <name type="scientific">Acanthamoeba castellanii (strain ATCC 30010 / Neff)</name>
    <dbReference type="NCBI Taxonomy" id="1257118"/>
    <lineage>
        <taxon>Eukaryota</taxon>
        <taxon>Amoebozoa</taxon>
        <taxon>Discosea</taxon>
        <taxon>Longamoebia</taxon>
        <taxon>Centramoebida</taxon>
        <taxon>Acanthamoebidae</taxon>
        <taxon>Acanthamoeba</taxon>
    </lineage>
</organism>
<gene>
    <name evidence="2" type="ORF">ACA1_065970</name>
</gene>
<dbReference type="PANTHER" id="PTHR31964">
    <property type="entry name" value="ADENINE NUCLEOTIDE ALPHA HYDROLASES-LIKE SUPERFAMILY PROTEIN"/>
    <property type="match status" value="1"/>
</dbReference>
<dbReference type="OrthoDB" id="843225at2759"/>
<dbReference type="AlphaFoldDB" id="L8H061"/>
<name>L8H061_ACACF</name>
<keyword evidence="3" id="KW-1185">Reference proteome</keyword>
<dbReference type="STRING" id="1257118.L8H061"/>
<protein>
    <submittedName>
        <fullName evidence="2">Universal stress domain containing protein</fullName>
    </submittedName>
</protein>
<dbReference type="InterPro" id="IPR006016">
    <property type="entry name" value="UspA"/>
</dbReference>
<dbReference type="VEuPathDB" id="AmoebaDB:ACA1_065970"/>
<feature type="domain" description="UspA" evidence="1">
    <location>
        <begin position="2"/>
        <end position="142"/>
    </location>
</feature>
<evidence type="ECO:0000313" key="3">
    <source>
        <dbReference type="Proteomes" id="UP000011083"/>
    </source>
</evidence>
<evidence type="ECO:0000259" key="1">
    <source>
        <dbReference type="Pfam" id="PF00582"/>
    </source>
</evidence>
<dbReference type="CDD" id="cd23659">
    <property type="entry name" value="USP_At3g01520-like"/>
    <property type="match status" value="1"/>
</dbReference>
<dbReference type="KEGG" id="acan:ACA1_065970"/>
<dbReference type="Proteomes" id="UP000011083">
    <property type="component" value="Unassembled WGS sequence"/>
</dbReference>
<evidence type="ECO:0000313" key="2">
    <source>
        <dbReference type="EMBL" id="ELR17776.1"/>
    </source>
</evidence>
<dbReference type="Pfam" id="PF00582">
    <property type="entry name" value="Usp"/>
    <property type="match status" value="1"/>
</dbReference>
<dbReference type="SUPFAM" id="SSF52402">
    <property type="entry name" value="Adenine nucleotide alpha hydrolases-like"/>
    <property type="match status" value="1"/>
</dbReference>
<sequence length="147" mass="16198">MKVMVALDGSENAYHALRRALELTKPEDSLLLVHTVEEMHPAPFMDVSGVMDMMEARAKKIMQRAKTMCTAQGRRREGQVEEKIAFTKNTREALLHQIEKREVELVCMGSRGLSGVSKALLGSTSSYLLQHAPAGCSILVIKQDGAS</sequence>
<proteinExistence type="predicted"/>
<dbReference type="EMBL" id="KB007974">
    <property type="protein sequence ID" value="ELR17776.1"/>
    <property type="molecule type" value="Genomic_DNA"/>
</dbReference>
<dbReference type="GeneID" id="14918212"/>
<reference evidence="2 3" key="1">
    <citation type="journal article" date="2013" name="Genome Biol.">
        <title>Genome of Acanthamoeba castellanii highlights extensive lateral gene transfer and early evolution of tyrosine kinase signaling.</title>
        <authorList>
            <person name="Clarke M."/>
            <person name="Lohan A.J."/>
            <person name="Liu B."/>
            <person name="Lagkouvardos I."/>
            <person name="Roy S."/>
            <person name="Zafar N."/>
            <person name="Bertelli C."/>
            <person name="Schilde C."/>
            <person name="Kianianmomeni A."/>
            <person name="Burglin T.R."/>
            <person name="Frech C."/>
            <person name="Turcotte B."/>
            <person name="Kopec K.O."/>
            <person name="Synnott J.M."/>
            <person name="Choo C."/>
            <person name="Paponov I."/>
            <person name="Finkler A."/>
            <person name="Soon Heng Tan C."/>
            <person name="Hutchins A.P."/>
            <person name="Weinmeier T."/>
            <person name="Rattei T."/>
            <person name="Chu J.S."/>
            <person name="Gimenez G."/>
            <person name="Irimia M."/>
            <person name="Rigden D.J."/>
            <person name="Fitzpatrick D.A."/>
            <person name="Lorenzo-Morales J."/>
            <person name="Bateman A."/>
            <person name="Chiu C.H."/>
            <person name="Tang P."/>
            <person name="Hegemann P."/>
            <person name="Fromm H."/>
            <person name="Raoult D."/>
            <person name="Greub G."/>
            <person name="Miranda-Saavedra D."/>
            <person name="Chen N."/>
            <person name="Nash P."/>
            <person name="Ginger M.L."/>
            <person name="Horn M."/>
            <person name="Schaap P."/>
            <person name="Caler L."/>
            <person name="Loftus B."/>
        </authorList>
    </citation>
    <scope>NUCLEOTIDE SEQUENCE [LARGE SCALE GENOMIC DNA]</scope>
    <source>
        <strain evidence="2 3">Neff</strain>
    </source>
</reference>
<dbReference type="PANTHER" id="PTHR31964:SF113">
    <property type="entry name" value="USPA DOMAIN-CONTAINING PROTEIN"/>
    <property type="match status" value="1"/>
</dbReference>
<accession>L8H061</accession>